<feature type="compositionally biased region" description="Acidic residues" evidence="6">
    <location>
        <begin position="770"/>
        <end position="784"/>
    </location>
</feature>
<feature type="region of interest" description="Disordered" evidence="6">
    <location>
        <begin position="591"/>
        <end position="615"/>
    </location>
</feature>
<evidence type="ECO:0000256" key="2">
    <source>
        <dbReference type="ARBA" id="ARBA00004496"/>
    </source>
</evidence>
<evidence type="ECO:0000256" key="4">
    <source>
        <dbReference type="ARBA" id="ARBA00022737"/>
    </source>
</evidence>
<keyword evidence="8" id="KW-1185">Reference proteome</keyword>
<dbReference type="SMART" id="SM00185">
    <property type="entry name" value="ARM"/>
    <property type="match status" value="3"/>
</dbReference>
<sequence length="1047" mass="113855">MARIQSPPILSQIRVARNYSEQAAALRSLKDDIVGHVQRKERWIECGILESLVKIVQLNSRSPPSPSSKESRLQSGRSGGLAEDEVVRLLALQLLASFAYGGPSFLGPFHATGAVPVILSNISPLDNPAQIVLTALRALRNITDSTRLAPSWVDDINSLSETVFAPHSIDAFRSILTQESTDPVVQEQKCLVATLISRLCKSQHLQNALADGGILDALATMLASFVVARGEVVPGAELLGQSDGMADLIPAPAPRGADLGLVLEAISAIIADSRFRCCLLLYSPALMAVFPSAEFTPPATESRAAWNALEMSGLGNIRIKNPGALDYLLPVVPVSQTRILSSHSAQFPPLGFSMSRENLVAAGRSSTFRFTGWDASTEDLDGDDPESPLIPWLIHLIRSTHGLERVMAASVLASLFKARFTSPEREQALAVLVIPLLCQLMKEHDKEIPSAALQAAYVGPEVALDWAIMERTPEVLARLVHDSEPLQQAAHECGAIKIAAKLLKTAFEPQSVQSPPRPWSPNPDRGSDASDGLATCRIGPPGQVPAYAHKIRMRESALKLIAALATLREEYRMELADEDVVPYIVEALSPSPGKPKNAKEKPAPEKGSEDVDMPSGTSPYGHNPNTVIIAACYAVRALARSIRIVRTVLGDNNVGIPISKLLRHPDAGVQIASSAVVINLVTTLSPMYESLVEAGIVKTLCKLAHSLNPGLRLNSLWALKHLLLGAPSNLRKQCLEELEPGWLVQLISDDASEDESLHTRLRPERRAPPDADDDEDMEGDNYEDDNGRAWVWPAMSRFATASSMPLRAPSSRMQQAGFKLAALRDSELNPARKARNDSLAIQEQGLGFIRNFIFLSSEPESQTELIDYLFTEIGQDRLFGILADKLKVRVVGAFGRRHRRGNRHSPSLSLSSSASSSMRGVGVGVGDTVVLYPQARIIENLTYILVHIAASIPRHRHLVIAQTELLKLLGGHFNSKDDHVRRALCHLFMNLSCLDSDGDRLPCSQRVLELERLGFKAKLESLEQGDALLDIRERAKAAVSQMKAPTA</sequence>
<dbReference type="Proteomes" id="UP001302812">
    <property type="component" value="Unassembled WGS sequence"/>
</dbReference>
<name>A0AAN6QBJ9_9PEZI</name>
<evidence type="ECO:0000256" key="6">
    <source>
        <dbReference type="SAM" id="MobiDB-lite"/>
    </source>
</evidence>
<comment type="subcellular location">
    <subcellularLocation>
        <location evidence="2">Cytoplasm</location>
    </subcellularLocation>
    <subcellularLocation>
        <location evidence="1">Nucleus</location>
    </subcellularLocation>
</comment>
<gene>
    <name evidence="7" type="ORF">N656DRAFT_720637</name>
</gene>
<dbReference type="GO" id="GO:0043161">
    <property type="term" value="P:proteasome-mediated ubiquitin-dependent protein catabolic process"/>
    <property type="evidence" value="ECO:0007669"/>
    <property type="project" value="TreeGrafter"/>
</dbReference>
<dbReference type="PANTHER" id="PTHR15651">
    <property type="entry name" value="ARMADILLO REPEAT-CONTAINING PROTEIN 8"/>
    <property type="match status" value="1"/>
</dbReference>
<dbReference type="RefSeq" id="XP_064664733.1">
    <property type="nucleotide sequence ID" value="XM_064812454.1"/>
</dbReference>
<dbReference type="InterPro" id="IPR000225">
    <property type="entry name" value="Armadillo"/>
</dbReference>
<feature type="region of interest" description="Disordered" evidence="6">
    <location>
        <begin position="509"/>
        <end position="536"/>
    </location>
</feature>
<dbReference type="InterPro" id="IPR011989">
    <property type="entry name" value="ARM-like"/>
</dbReference>
<dbReference type="InterPro" id="IPR038739">
    <property type="entry name" value="ARMC8/Vid28"/>
</dbReference>
<comment type="caution">
    <text evidence="7">The sequence shown here is derived from an EMBL/GenBank/DDBJ whole genome shotgun (WGS) entry which is preliminary data.</text>
</comment>
<dbReference type="PANTHER" id="PTHR15651:SF7">
    <property type="entry name" value="ARMADILLO REPEAT-CONTAINING PROTEIN 8"/>
    <property type="match status" value="1"/>
</dbReference>
<feature type="compositionally biased region" description="Basic and acidic residues" evidence="6">
    <location>
        <begin position="755"/>
        <end position="769"/>
    </location>
</feature>
<dbReference type="SUPFAM" id="SSF48371">
    <property type="entry name" value="ARM repeat"/>
    <property type="match status" value="2"/>
</dbReference>
<accession>A0AAN6QBJ9</accession>
<dbReference type="GO" id="GO:0034657">
    <property type="term" value="C:GID complex"/>
    <property type="evidence" value="ECO:0007669"/>
    <property type="project" value="TreeGrafter"/>
</dbReference>
<dbReference type="Pfam" id="PF00514">
    <property type="entry name" value="Arm"/>
    <property type="match status" value="1"/>
</dbReference>
<evidence type="ECO:0000313" key="8">
    <source>
        <dbReference type="Proteomes" id="UP001302812"/>
    </source>
</evidence>
<feature type="region of interest" description="Disordered" evidence="6">
    <location>
        <begin position="754"/>
        <end position="785"/>
    </location>
</feature>
<dbReference type="Gene3D" id="1.25.10.10">
    <property type="entry name" value="Leucine-rich Repeat Variant"/>
    <property type="match status" value="4"/>
</dbReference>
<dbReference type="GeneID" id="89936579"/>
<dbReference type="GO" id="GO:0005737">
    <property type="term" value="C:cytoplasm"/>
    <property type="evidence" value="ECO:0007669"/>
    <property type="project" value="UniProtKB-SubCell"/>
</dbReference>
<feature type="compositionally biased region" description="Basic and acidic residues" evidence="6">
    <location>
        <begin position="597"/>
        <end position="609"/>
    </location>
</feature>
<dbReference type="GO" id="GO:0005634">
    <property type="term" value="C:nucleus"/>
    <property type="evidence" value="ECO:0007669"/>
    <property type="project" value="UniProtKB-SubCell"/>
</dbReference>
<evidence type="ECO:0000313" key="7">
    <source>
        <dbReference type="EMBL" id="KAK4107163.1"/>
    </source>
</evidence>
<evidence type="ECO:0000256" key="1">
    <source>
        <dbReference type="ARBA" id="ARBA00004123"/>
    </source>
</evidence>
<protein>
    <submittedName>
        <fullName evidence="7">ARM repeat-containing protein</fullName>
    </submittedName>
</protein>
<reference evidence="7" key="1">
    <citation type="journal article" date="2023" name="Mol. Phylogenet. Evol.">
        <title>Genome-scale phylogeny and comparative genomics of the fungal order Sordariales.</title>
        <authorList>
            <person name="Hensen N."/>
            <person name="Bonometti L."/>
            <person name="Westerberg I."/>
            <person name="Brannstrom I.O."/>
            <person name="Guillou S."/>
            <person name="Cros-Aarteil S."/>
            <person name="Calhoun S."/>
            <person name="Haridas S."/>
            <person name="Kuo A."/>
            <person name="Mondo S."/>
            <person name="Pangilinan J."/>
            <person name="Riley R."/>
            <person name="LaButti K."/>
            <person name="Andreopoulos B."/>
            <person name="Lipzen A."/>
            <person name="Chen C."/>
            <person name="Yan M."/>
            <person name="Daum C."/>
            <person name="Ng V."/>
            <person name="Clum A."/>
            <person name="Steindorff A."/>
            <person name="Ohm R.A."/>
            <person name="Martin F."/>
            <person name="Silar P."/>
            <person name="Natvig D.O."/>
            <person name="Lalanne C."/>
            <person name="Gautier V."/>
            <person name="Ament-Velasquez S.L."/>
            <person name="Kruys A."/>
            <person name="Hutchinson M.I."/>
            <person name="Powell A.J."/>
            <person name="Barry K."/>
            <person name="Miller A.N."/>
            <person name="Grigoriev I.V."/>
            <person name="Debuchy R."/>
            <person name="Gladieux P."/>
            <person name="Hiltunen Thoren M."/>
            <person name="Johannesson H."/>
        </authorList>
    </citation>
    <scope>NUCLEOTIDE SEQUENCE</scope>
    <source>
        <strain evidence="7">CBS 508.74</strain>
    </source>
</reference>
<keyword evidence="5" id="KW-0539">Nucleus</keyword>
<dbReference type="EMBL" id="MU853380">
    <property type="protein sequence ID" value="KAK4107163.1"/>
    <property type="molecule type" value="Genomic_DNA"/>
</dbReference>
<keyword evidence="4" id="KW-0677">Repeat</keyword>
<dbReference type="AlphaFoldDB" id="A0AAN6QBJ9"/>
<dbReference type="InterPro" id="IPR016024">
    <property type="entry name" value="ARM-type_fold"/>
</dbReference>
<proteinExistence type="predicted"/>
<evidence type="ECO:0000256" key="5">
    <source>
        <dbReference type="ARBA" id="ARBA00023242"/>
    </source>
</evidence>
<evidence type="ECO:0000256" key="3">
    <source>
        <dbReference type="ARBA" id="ARBA00022490"/>
    </source>
</evidence>
<reference evidence="7" key="2">
    <citation type="submission" date="2023-05" db="EMBL/GenBank/DDBJ databases">
        <authorList>
            <consortium name="Lawrence Berkeley National Laboratory"/>
            <person name="Steindorff A."/>
            <person name="Hensen N."/>
            <person name="Bonometti L."/>
            <person name="Westerberg I."/>
            <person name="Brannstrom I.O."/>
            <person name="Guillou S."/>
            <person name="Cros-Aarteil S."/>
            <person name="Calhoun S."/>
            <person name="Haridas S."/>
            <person name="Kuo A."/>
            <person name="Mondo S."/>
            <person name="Pangilinan J."/>
            <person name="Riley R."/>
            <person name="Labutti K."/>
            <person name="Andreopoulos B."/>
            <person name="Lipzen A."/>
            <person name="Chen C."/>
            <person name="Yanf M."/>
            <person name="Daum C."/>
            <person name="Ng V."/>
            <person name="Clum A."/>
            <person name="Ohm R."/>
            <person name="Martin F."/>
            <person name="Silar P."/>
            <person name="Natvig D."/>
            <person name="Lalanne C."/>
            <person name="Gautier V."/>
            <person name="Ament-Velasquez S.L."/>
            <person name="Kruys A."/>
            <person name="Hutchinson M.I."/>
            <person name="Powell A.J."/>
            <person name="Barry K."/>
            <person name="Miller A.N."/>
            <person name="Grigoriev I.V."/>
            <person name="Debuchy R."/>
            <person name="Gladieux P."/>
            <person name="Thoren M.H."/>
            <person name="Johannesson H."/>
        </authorList>
    </citation>
    <scope>NUCLEOTIDE SEQUENCE</scope>
    <source>
        <strain evidence="7">CBS 508.74</strain>
    </source>
</reference>
<keyword evidence="3" id="KW-0963">Cytoplasm</keyword>
<organism evidence="7 8">
    <name type="scientific">Canariomyces notabilis</name>
    <dbReference type="NCBI Taxonomy" id="2074819"/>
    <lineage>
        <taxon>Eukaryota</taxon>
        <taxon>Fungi</taxon>
        <taxon>Dikarya</taxon>
        <taxon>Ascomycota</taxon>
        <taxon>Pezizomycotina</taxon>
        <taxon>Sordariomycetes</taxon>
        <taxon>Sordariomycetidae</taxon>
        <taxon>Sordariales</taxon>
        <taxon>Chaetomiaceae</taxon>
        <taxon>Canariomyces</taxon>
    </lineage>
</organism>